<protein>
    <submittedName>
        <fullName evidence="1">Uncharacterized protein</fullName>
    </submittedName>
</protein>
<name>A0ABQ9XPB2_9EUKA</name>
<organism evidence="1 2">
    <name type="scientific">Blattamonas nauphoetae</name>
    <dbReference type="NCBI Taxonomy" id="2049346"/>
    <lineage>
        <taxon>Eukaryota</taxon>
        <taxon>Metamonada</taxon>
        <taxon>Preaxostyla</taxon>
        <taxon>Oxymonadida</taxon>
        <taxon>Blattamonas</taxon>
    </lineage>
</organism>
<proteinExistence type="predicted"/>
<evidence type="ECO:0000313" key="2">
    <source>
        <dbReference type="Proteomes" id="UP001281761"/>
    </source>
</evidence>
<dbReference type="EMBL" id="JARBJD010000080">
    <property type="protein sequence ID" value="KAK2954262.1"/>
    <property type="molecule type" value="Genomic_DNA"/>
</dbReference>
<keyword evidence="2" id="KW-1185">Reference proteome</keyword>
<reference evidence="1 2" key="1">
    <citation type="journal article" date="2022" name="bioRxiv">
        <title>Genomics of Preaxostyla Flagellates Illuminates Evolutionary Transitions and the Path Towards Mitochondrial Loss.</title>
        <authorList>
            <person name="Novak L.V.F."/>
            <person name="Treitli S.C."/>
            <person name="Pyrih J."/>
            <person name="Halakuc P."/>
            <person name="Pipaliya S.V."/>
            <person name="Vacek V."/>
            <person name="Brzon O."/>
            <person name="Soukal P."/>
            <person name="Eme L."/>
            <person name="Dacks J.B."/>
            <person name="Karnkowska A."/>
            <person name="Elias M."/>
            <person name="Hampl V."/>
        </authorList>
    </citation>
    <scope>NUCLEOTIDE SEQUENCE [LARGE SCALE GENOMIC DNA]</scope>
    <source>
        <strain evidence="1">NAU3</strain>
        <tissue evidence="1">Gut</tissue>
    </source>
</reference>
<comment type="caution">
    <text evidence="1">The sequence shown here is derived from an EMBL/GenBank/DDBJ whole genome shotgun (WGS) entry which is preliminary data.</text>
</comment>
<evidence type="ECO:0000313" key="1">
    <source>
        <dbReference type="EMBL" id="KAK2954262.1"/>
    </source>
</evidence>
<sequence>MDCSAFINWDEGKFDSVHEQPVVFRSLVSTLKLQPAPDASLEGKAVRFLKSVGSHTRQSPDAFLSNFASFAGGSLTDFVQIISLLSKADLIPQVINTLNPLSLSLTEAVDIHTHLVNSVDTFVRLATPYCLEQLGIEDRNEQQAVHETVFTQVVVPSEKFIWHLCANRYSIVDGELSETFLTLLTRILQISPYYQPTKNFVFYMPIVLTIPSCLTFFENDHSIYNCLYSLVGIQQEWIKRRRSKRQMQTKVQRMLRMEGIDDVIEGELGNDKHEEGYFLVVKSSEWSNQLGMNLQQRQ</sequence>
<dbReference type="Proteomes" id="UP001281761">
    <property type="component" value="Unassembled WGS sequence"/>
</dbReference>
<gene>
    <name evidence="1" type="ORF">BLNAU_10761</name>
</gene>
<accession>A0ABQ9XPB2</accession>